<evidence type="ECO:0000313" key="3">
    <source>
        <dbReference type="Proteomes" id="UP001497623"/>
    </source>
</evidence>
<evidence type="ECO:0000313" key="2">
    <source>
        <dbReference type="EMBL" id="CAL4065661.1"/>
    </source>
</evidence>
<protein>
    <submittedName>
        <fullName evidence="2">Uncharacterized protein</fullName>
    </submittedName>
</protein>
<name>A0AAV2PZ66_MEGNR</name>
<keyword evidence="1" id="KW-0812">Transmembrane</keyword>
<dbReference type="EMBL" id="CAXKWB010001853">
    <property type="protein sequence ID" value="CAL4065661.1"/>
    <property type="molecule type" value="Genomic_DNA"/>
</dbReference>
<comment type="caution">
    <text evidence="2">The sequence shown here is derived from an EMBL/GenBank/DDBJ whole genome shotgun (WGS) entry which is preliminary data.</text>
</comment>
<gene>
    <name evidence="2" type="ORF">MNOR_LOCUS4950</name>
</gene>
<accession>A0AAV2PZ66</accession>
<keyword evidence="1" id="KW-1133">Transmembrane helix</keyword>
<organism evidence="2 3">
    <name type="scientific">Meganyctiphanes norvegica</name>
    <name type="common">Northern krill</name>
    <name type="synonym">Thysanopoda norvegica</name>
    <dbReference type="NCBI Taxonomy" id="48144"/>
    <lineage>
        <taxon>Eukaryota</taxon>
        <taxon>Metazoa</taxon>
        <taxon>Ecdysozoa</taxon>
        <taxon>Arthropoda</taxon>
        <taxon>Crustacea</taxon>
        <taxon>Multicrustacea</taxon>
        <taxon>Malacostraca</taxon>
        <taxon>Eumalacostraca</taxon>
        <taxon>Eucarida</taxon>
        <taxon>Euphausiacea</taxon>
        <taxon>Euphausiidae</taxon>
        <taxon>Meganyctiphanes</taxon>
    </lineage>
</organism>
<keyword evidence="3" id="KW-1185">Reference proteome</keyword>
<dbReference type="Proteomes" id="UP001497623">
    <property type="component" value="Unassembled WGS sequence"/>
</dbReference>
<proteinExistence type="predicted"/>
<keyword evidence="1" id="KW-0472">Membrane</keyword>
<evidence type="ECO:0000256" key="1">
    <source>
        <dbReference type="SAM" id="Phobius"/>
    </source>
</evidence>
<feature type="transmembrane region" description="Helical" evidence="1">
    <location>
        <begin position="6"/>
        <end position="22"/>
    </location>
</feature>
<dbReference type="AlphaFoldDB" id="A0AAV2PZ66"/>
<sequence>MAPNAAVVVPAFLLVTILYLGFSNRSLKLELNDAVNIVEREQSTKLSALKQCEDDLNTLTTDLKKLHTDFDACQVQKIAQSKDLGTLTETKNEVWARLYRIIL</sequence>
<reference evidence="2 3" key="1">
    <citation type="submission" date="2024-05" db="EMBL/GenBank/DDBJ databases">
        <authorList>
            <person name="Wallberg A."/>
        </authorList>
    </citation>
    <scope>NUCLEOTIDE SEQUENCE [LARGE SCALE GENOMIC DNA]</scope>
</reference>